<evidence type="ECO:0000313" key="1">
    <source>
        <dbReference type="EMBL" id="OGG87532.1"/>
    </source>
</evidence>
<gene>
    <name evidence="1" type="ORF">A3B87_02840</name>
</gene>
<evidence type="ECO:0000313" key="2">
    <source>
        <dbReference type="Proteomes" id="UP000179136"/>
    </source>
</evidence>
<proteinExistence type="predicted"/>
<accession>A0A1F6FNV5</accession>
<dbReference type="AlphaFoldDB" id="A0A1F6FNV5"/>
<protein>
    <submittedName>
        <fullName evidence="1">Uncharacterized protein</fullName>
    </submittedName>
</protein>
<reference evidence="1 2" key="1">
    <citation type="journal article" date="2016" name="Nat. Commun.">
        <title>Thousands of microbial genomes shed light on interconnected biogeochemical processes in an aquifer system.</title>
        <authorList>
            <person name="Anantharaman K."/>
            <person name="Brown C.T."/>
            <person name="Hug L.A."/>
            <person name="Sharon I."/>
            <person name="Castelle C.J."/>
            <person name="Probst A.J."/>
            <person name="Thomas B.C."/>
            <person name="Singh A."/>
            <person name="Wilkins M.J."/>
            <person name="Karaoz U."/>
            <person name="Brodie E.L."/>
            <person name="Williams K.H."/>
            <person name="Hubbard S.S."/>
            <person name="Banfield J.F."/>
        </authorList>
    </citation>
    <scope>NUCLEOTIDE SEQUENCE [LARGE SCALE GENOMIC DNA]</scope>
</reference>
<comment type="caution">
    <text evidence="1">The sequence shown here is derived from an EMBL/GenBank/DDBJ whole genome shotgun (WGS) entry which is preliminary data.</text>
</comment>
<organism evidence="1 2">
    <name type="scientific">Candidatus Kuenenbacteria bacterium RIFCSPHIGHO2_02_FULL_39_13</name>
    <dbReference type="NCBI Taxonomy" id="1798561"/>
    <lineage>
        <taxon>Bacteria</taxon>
        <taxon>Candidatus Kueneniibacteriota</taxon>
    </lineage>
</organism>
<dbReference type="EMBL" id="MFMW01000009">
    <property type="protein sequence ID" value="OGG87532.1"/>
    <property type="molecule type" value="Genomic_DNA"/>
</dbReference>
<name>A0A1F6FNV5_9BACT</name>
<sequence>MYTKGTGSGHLTRINAVYKGFVRAGIRCDFYASAYRSKYLNFIEPGIIVTKKSDFPKNIDIFICDWRSDDFVDGLSKSIAKTWIGLRRLGKMKSTFPDYFHVIAIEPDVKGDVCIWPIISVWPDELVSRFQFNKILKIKPGSEVALLCENGAYPKHLNKVFNCKLPKKVKSFRCSNSKYSEHVRDLSYYPVAKLFKATDYLVIGGGYNSLHEALSYADLKKTIIVIVGGDDQESRIKKSTNWPKHKGSQAHILAKYITDYHIKSLK</sequence>
<dbReference type="STRING" id="1798561.A3B87_02840"/>
<dbReference type="Proteomes" id="UP000179136">
    <property type="component" value="Unassembled WGS sequence"/>
</dbReference>